<evidence type="ECO:0000256" key="2">
    <source>
        <dbReference type="ARBA" id="ARBA00022723"/>
    </source>
</evidence>
<dbReference type="InterPro" id="IPR006680">
    <property type="entry name" value="Amidohydro-rel"/>
</dbReference>
<evidence type="ECO:0000256" key="3">
    <source>
        <dbReference type="ARBA" id="ARBA00022801"/>
    </source>
</evidence>
<accession>A0ABY9Y922</accession>
<dbReference type="InterPro" id="IPR010252">
    <property type="entry name" value="HutF"/>
</dbReference>
<dbReference type="Pfam" id="PF22429">
    <property type="entry name" value="HutF_N"/>
    <property type="match status" value="1"/>
</dbReference>
<feature type="domain" description="Formimidoylglutamate deiminase N-terminal" evidence="6">
    <location>
        <begin position="11"/>
        <end position="48"/>
    </location>
</feature>
<dbReference type="NCBIfam" id="NF006681">
    <property type="entry name" value="PRK09229.1-2"/>
    <property type="match status" value="1"/>
</dbReference>
<dbReference type="Pfam" id="PF01979">
    <property type="entry name" value="Amidohydro_1"/>
    <property type="match status" value="1"/>
</dbReference>
<evidence type="ECO:0000256" key="4">
    <source>
        <dbReference type="ARBA" id="ARBA00022833"/>
    </source>
</evidence>
<dbReference type="Proteomes" id="UP001305421">
    <property type="component" value="Chromosome"/>
</dbReference>
<keyword evidence="4" id="KW-0862">Zinc</keyword>
<gene>
    <name evidence="7" type="ORF">PDM28_11705</name>
</gene>
<dbReference type="Gene3D" id="3.20.20.140">
    <property type="entry name" value="Metal-dependent hydrolases"/>
    <property type="match status" value="1"/>
</dbReference>
<sequence length="460" mass="49323">MPANPAPVLAFHAHHALLPQGWARNVRIVCAGGTVQSVESEVAAQPGDTALAIALPGLGNLHSHAFQRGMAGLTEIGGRSGDSFWSWRELMYRFLAHLQPEAVQAIAEQAYVEMLESGFTRVGEFHYLHHAPDGTPYADRAEMAARIAAAAQGSGIGLTLLPVFYAHADFGGAPPNPAQRRLLHDVDGFAQLLDGCRQALRGQDDAVLGIAPHSLRAVTGEELAALLPLNSGPVHIHIAEQTREVDACVAWSGLRPVRWLYEHAAVDERWCLVHATHVDDDEVQRILASRAVVGLCPITEANLGDGLFPMQAFARGGGRFGVGSDSNVLIDAAEELRLLEYGQRLQLRGRNVLAPQEGVSSGRWLFEQSLHGAAQALGVGCGLQPGAPADVVELDPQHPAMIARDGDALLDSWVFAARNGAVRSVWRGGRELVRHGRHLQRDAVAARFAQALRGVLNAAN</sequence>
<keyword evidence="3 7" id="KW-0378">Hydrolase</keyword>
<keyword evidence="2" id="KW-0479">Metal-binding</keyword>
<dbReference type="SUPFAM" id="SSF51338">
    <property type="entry name" value="Composite domain of metallo-dependent hydrolases"/>
    <property type="match status" value="1"/>
</dbReference>
<comment type="cofactor">
    <cofactor evidence="1">
        <name>Zn(2+)</name>
        <dbReference type="ChEBI" id="CHEBI:29105"/>
    </cofactor>
</comment>
<dbReference type="SUPFAM" id="SSF51556">
    <property type="entry name" value="Metallo-dependent hydrolases"/>
    <property type="match status" value="1"/>
</dbReference>
<dbReference type="EC" id="3.5.3.13" evidence="7"/>
<organism evidence="7 8">
    <name type="scientific">Stenotrophomonas aracearum</name>
    <dbReference type="NCBI Taxonomy" id="3003272"/>
    <lineage>
        <taxon>Bacteria</taxon>
        <taxon>Pseudomonadati</taxon>
        <taxon>Pseudomonadota</taxon>
        <taxon>Gammaproteobacteria</taxon>
        <taxon>Lysobacterales</taxon>
        <taxon>Lysobacteraceae</taxon>
        <taxon>Stenotrophomonas</taxon>
    </lineage>
</organism>
<dbReference type="NCBIfam" id="TIGR02022">
    <property type="entry name" value="hutF"/>
    <property type="match status" value="1"/>
</dbReference>
<evidence type="ECO:0000259" key="6">
    <source>
        <dbReference type="Pfam" id="PF22429"/>
    </source>
</evidence>
<reference evidence="7 8" key="1">
    <citation type="submission" date="2022-12" db="EMBL/GenBank/DDBJ databases">
        <title>Two new species, Stenotrophomonas aracearum and Stenotrophomonas oahuensis, isolated from Anthurium (Araceae family) in Hawaii.</title>
        <authorList>
            <person name="Chunag S.C."/>
            <person name="Dobhal S."/>
            <person name="Alvarez A."/>
            <person name="Arif M."/>
        </authorList>
    </citation>
    <scope>NUCLEOTIDE SEQUENCE [LARGE SCALE GENOMIC DNA]</scope>
    <source>
        <strain evidence="7 8">A5588</strain>
    </source>
</reference>
<name>A0ABY9Y922_9GAMM</name>
<dbReference type="NCBIfam" id="NF006683">
    <property type="entry name" value="PRK09229.1-4"/>
    <property type="match status" value="1"/>
</dbReference>
<dbReference type="EMBL" id="CP115543">
    <property type="protein sequence ID" value="WNH47366.1"/>
    <property type="molecule type" value="Genomic_DNA"/>
</dbReference>
<feature type="domain" description="Amidohydrolase-related" evidence="5">
    <location>
        <begin position="53"/>
        <end position="431"/>
    </location>
</feature>
<dbReference type="PANTHER" id="PTHR11271">
    <property type="entry name" value="GUANINE DEAMINASE"/>
    <property type="match status" value="1"/>
</dbReference>
<dbReference type="RefSeq" id="WP_311182150.1">
    <property type="nucleotide sequence ID" value="NZ_CP115543.1"/>
</dbReference>
<proteinExistence type="predicted"/>
<dbReference type="NCBIfam" id="NF006684">
    <property type="entry name" value="PRK09229.1-5"/>
    <property type="match status" value="1"/>
</dbReference>
<dbReference type="GO" id="GO:0050416">
    <property type="term" value="F:formimidoylglutamate deiminase activity"/>
    <property type="evidence" value="ECO:0007669"/>
    <property type="project" value="UniProtKB-EC"/>
</dbReference>
<keyword evidence="8" id="KW-1185">Reference proteome</keyword>
<dbReference type="Gene3D" id="2.30.40.10">
    <property type="entry name" value="Urease, subunit C, domain 1"/>
    <property type="match status" value="1"/>
</dbReference>
<evidence type="ECO:0000259" key="5">
    <source>
        <dbReference type="Pfam" id="PF01979"/>
    </source>
</evidence>
<protein>
    <submittedName>
        <fullName evidence="7">Formimidoylglutamate deiminase</fullName>
        <ecNumber evidence="7">3.5.3.13</ecNumber>
    </submittedName>
</protein>
<dbReference type="InterPro" id="IPR032466">
    <property type="entry name" value="Metal_Hydrolase"/>
</dbReference>
<dbReference type="InterPro" id="IPR051607">
    <property type="entry name" value="Metallo-dep_hydrolases"/>
</dbReference>
<evidence type="ECO:0000256" key="1">
    <source>
        <dbReference type="ARBA" id="ARBA00001947"/>
    </source>
</evidence>
<evidence type="ECO:0000313" key="8">
    <source>
        <dbReference type="Proteomes" id="UP001305421"/>
    </source>
</evidence>
<evidence type="ECO:0000313" key="7">
    <source>
        <dbReference type="EMBL" id="WNH47366.1"/>
    </source>
</evidence>
<dbReference type="PANTHER" id="PTHR11271:SF48">
    <property type="entry name" value="AMIDOHYDROLASE-RELATED DOMAIN-CONTAINING PROTEIN"/>
    <property type="match status" value="1"/>
</dbReference>
<dbReference type="InterPro" id="IPR055156">
    <property type="entry name" value="HutF-like_N"/>
</dbReference>
<dbReference type="InterPro" id="IPR011059">
    <property type="entry name" value="Metal-dep_hydrolase_composite"/>
</dbReference>